<dbReference type="Gramene" id="PRQ43193">
    <property type="protein sequence ID" value="PRQ43193"/>
    <property type="gene ID" value="RchiOBHm_Chr3g0465811"/>
</dbReference>
<dbReference type="STRING" id="74649.A0A2P6R9S8"/>
<evidence type="ECO:0000313" key="3">
    <source>
        <dbReference type="Proteomes" id="UP000238479"/>
    </source>
</evidence>
<dbReference type="Proteomes" id="UP000238479">
    <property type="component" value="Chromosome 3"/>
</dbReference>
<dbReference type="PROSITE" id="PS51767">
    <property type="entry name" value="PEPTIDASE_A1"/>
    <property type="match status" value="1"/>
</dbReference>
<accession>A0A2P6R9S8</accession>
<evidence type="ECO:0000313" key="2">
    <source>
        <dbReference type="EMBL" id="PRQ43193.1"/>
    </source>
</evidence>
<organism evidence="2 3">
    <name type="scientific">Rosa chinensis</name>
    <name type="common">China rose</name>
    <dbReference type="NCBI Taxonomy" id="74649"/>
    <lineage>
        <taxon>Eukaryota</taxon>
        <taxon>Viridiplantae</taxon>
        <taxon>Streptophyta</taxon>
        <taxon>Embryophyta</taxon>
        <taxon>Tracheophyta</taxon>
        <taxon>Spermatophyta</taxon>
        <taxon>Magnoliopsida</taxon>
        <taxon>eudicotyledons</taxon>
        <taxon>Gunneridae</taxon>
        <taxon>Pentapetalae</taxon>
        <taxon>rosids</taxon>
        <taxon>fabids</taxon>
        <taxon>Rosales</taxon>
        <taxon>Rosaceae</taxon>
        <taxon>Rosoideae</taxon>
        <taxon>Rosoideae incertae sedis</taxon>
        <taxon>Rosa</taxon>
    </lineage>
</organism>
<feature type="domain" description="Peptidase A1" evidence="1">
    <location>
        <begin position="50"/>
        <end position="73"/>
    </location>
</feature>
<proteinExistence type="predicted"/>
<sequence length="73" mass="8221">MAKNDASLGLVGEFLKRCQQSGEPSTRRLQRSEPNANMRLYHDVLTNGYYTTRLWIGTPPQMFALIMDTGSGE</sequence>
<dbReference type="SUPFAM" id="SSF50630">
    <property type="entry name" value="Acid proteases"/>
    <property type="match status" value="1"/>
</dbReference>
<dbReference type="InterPro" id="IPR033121">
    <property type="entry name" value="PEPTIDASE_A1"/>
</dbReference>
<reference evidence="2 3" key="1">
    <citation type="journal article" date="2018" name="Nat. Genet.">
        <title>The Rosa genome provides new insights in the design of modern roses.</title>
        <authorList>
            <person name="Bendahmane M."/>
        </authorList>
    </citation>
    <scope>NUCLEOTIDE SEQUENCE [LARGE SCALE GENOMIC DNA]</scope>
    <source>
        <strain evidence="3">cv. Old Blush</strain>
    </source>
</reference>
<evidence type="ECO:0000259" key="1">
    <source>
        <dbReference type="PROSITE" id="PS51767"/>
    </source>
</evidence>
<name>A0A2P6R9S8_ROSCH</name>
<dbReference type="AlphaFoldDB" id="A0A2P6R9S8"/>
<keyword evidence="3" id="KW-1185">Reference proteome</keyword>
<dbReference type="EMBL" id="PDCK01000041">
    <property type="protein sequence ID" value="PRQ43193.1"/>
    <property type="molecule type" value="Genomic_DNA"/>
</dbReference>
<dbReference type="InterPro" id="IPR021109">
    <property type="entry name" value="Peptidase_aspartic_dom_sf"/>
</dbReference>
<protein>
    <submittedName>
        <fullName evidence="2">Putative aspartic peptidase A1 family</fullName>
    </submittedName>
</protein>
<dbReference type="Gene3D" id="2.40.70.10">
    <property type="entry name" value="Acid Proteases"/>
    <property type="match status" value="1"/>
</dbReference>
<dbReference type="Pfam" id="PF00026">
    <property type="entry name" value="Asp"/>
    <property type="match status" value="1"/>
</dbReference>
<comment type="caution">
    <text evidence="2">The sequence shown here is derived from an EMBL/GenBank/DDBJ whole genome shotgun (WGS) entry which is preliminary data.</text>
</comment>
<gene>
    <name evidence="2" type="ORF">RchiOBHm_Chr3g0465811</name>
</gene>